<sequence length="65" mass="7894">MENRNLLDGDVTCPHNVSFFFWFETDKKIDLETRNDVLFLLQVEQKTIEQKKKKEKRIRTRAQSH</sequence>
<dbReference type="Proteomes" id="UP000076858">
    <property type="component" value="Unassembled WGS sequence"/>
</dbReference>
<name>A0A162QZ34_9CRUS</name>
<dbReference type="EMBL" id="LRGB01000248">
    <property type="protein sequence ID" value="KZS20084.1"/>
    <property type="molecule type" value="Genomic_DNA"/>
</dbReference>
<evidence type="ECO:0000313" key="2">
    <source>
        <dbReference type="Proteomes" id="UP000076858"/>
    </source>
</evidence>
<gene>
    <name evidence="1" type="ORF">APZ42_013423</name>
</gene>
<evidence type="ECO:0000313" key="1">
    <source>
        <dbReference type="EMBL" id="KZS20084.1"/>
    </source>
</evidence>
<comment type="caution">
    <text evidence="1">The sequence shown here is derived from an EMBL/GenBank/DDBJ whole genome shotgun (WGS) entry which is preliminary data.</text>
</comment>
<accession>A0A162QZ34</accession>
<dbReference type="AlphaFoldDB" id="A0A162QZ34"/>
<organism evidence="1 2">
    <name type="scientific">Daphnia magna</name>
    <dbReference type="NCBI Taxonomy" id="35525"/>
    <lineage>
        <taxon>Eukaryota</taxon>
        <taxon>Metazoa</taxon>
        <taxon>Ecdysozoa</taxon>
        <taxon>Arthropoda</taxon>
        <taxon>Crustacea</taxon>
        <taxon>Branchiopoda</taxon>
        <taxon>Diplostraca</taxon>
        <taxon>Cladocera</taxon>
        <taxon>Anomopoda</taxon>
        <taxon>Daphniidae</taxon>
        <taxon>Daphnia</taxon>
    </lineage>
</organism>
<reference evidence="1 2" key="1">
    <citation type="submission" date="2016-03" db="EMBL/GenBank/DDBJ databases">
        <title>EvidentialGene: Evidence-directed Construction of Genes on Genomes.</title>
        <authorList>
            <person name="Gilbert D.G."/>
            <person name="Choi J.-H."/>
            <person name="Mockaitis K."/>
            <person name="Colbourne J."/>
            <person name="Pfrender M."/>
        </authorList>
    </citation>
    <scope>NUCLEOTIDE SEQUENCE [LARGE SCALE GENOMIC DNA]</scope>
    <source>
        <strain evidence="1 2">Xinb3</strain>
        <tissue evidence="1">Complete organism</tissue>
    </source>
</reference>
<proteinExistence type="predicted"/>
<protein>
    <submittedName>
        <fullName evidence="1">Uncharacterized protein</fullName>
    </submittedName>
</protein>
<keyword evidence="2" id="KW-1185">Reference proteome</keyword>